<dbReference type="AlphaFoldDB" id="A0A699XX67"/>
<reference evidence="1" key="1">
    <citation type="journal article" date="2019" name="Sci. Rep.">
        <title>Draft genome of Tanacetum cinerariifolium, the natural source of mosquito coil.</title>
        <authorList>
            <person name="Yamashiro T."/>
            <person name="Shiraishi A."/>
            <person name="Satake H."/>
            <person name="Nakayama K."/>
        </authorList>
    </citation>
    <scope>NUCLEOTIDE SEQUENCE</scope>
</reference>
<dbReference type="EMBL" id="BKCJ011878095">
    <property type="protein sequence ID" value="GFD60474.1"/>
    <property type="molecule type" value="Genomic_DNA"/>
</dbReference>
<comment type="caution">
    <text evidence="1">The sequence shown here is derived from an EMBL/GenBank/DDBJ whole genome shotgun (WGS) entry which is preliminary data.</text>
</comment>
<name>A0A699XX67_TANCI</name>
<proteinExistence type="predicted"/>
<accession>A0A699XX67</accession>
<evidence type="ECO:0000313" key="1">
    <source>
        <dbReference type="EMBL" id="GFD60474.1"/>
    </source>
</evidence>
<feature type="non-terminal residue" evidence="1">
    <location>
        <position position="48"/>
    </location>
</feature>
<sequence>MATSIEQQVALDEALVPNTQRLRIGRSNFRLPSDIQSKESTLQLVYDV</sequence>
<protein>
    <submittedName>
        <fullName evidence="1">Uncharacterized protein</fullName>
    </submittedName>
</protein>
<organism evidence="1">
    <name type="scientific">Tanacetum cinerariifolium</name>
    <name type="common">Dalmatian daisy</name>
    <name type="synonym">Chrysanthemum cinerariifolium</name>
    <dbReference type="NCBI Taxonomy" id="118510"/>
    <lineage>
        <taxon>Eukaryota</taxon>
        <taxon>Viridiplantae</taxon>
        <taxon>Streptophyta</taxon>
        <taxon>Embryophyta</taxon>
        <taxon>Tracheophyta</taxon>
        <taxon>Spermatophyta</taxon>
        <taxon>Magnoliopsida</taxon>
        <taxon>eudicotyledons</taxon>
        <taxon>Gunneridae</taxon>
        <taxon>Pentapetalae</taxon>
        <taxon>asterids</taxon>
        <taxon>campanulids</taxon>
        <taxon>Asterales</taxon>
        <taxon>Asteraceae</taxon>
        <taxon>Asteroideae</taxon>
        <taxon>Anthemideae</taxon>
        <taxon>Anthemidinae</taxon>
        <taxon>Tanacetum</taxon>
    </lineage>
</organism>
<gene>
    <name evidence="1" type="ORF">Tci_932443</name>
</gene>